<evidence type="ECO:0000256" key="2">
    <source>
        <dbReference type="ARBA" id="ARBA00004314"/>
    </source>
</evidence>
<evidence type="ECO:0000256" key="1">
    <source>
        <dbReference type="ARBA" id="ARBA00000085"/>
    </source>
</evidence>
<dbReference type="PRINTS" id="PR00344">
    <property type="entry name" value="BCTRLSENSOR"/>
</dbReference>
<dbReference type="Proteomes" id="UP000054623">
    <property type="component" value="Unassembled WGS sequence"/>
</dbReference>
<dbReference type="EMBL" id="LOCK01000035">
    <property type="protein sequence ID" value="KTE90732.1"/>
    <property type="molecule type" value="Genomic_DNA"/>
</dbReference>
<keyword evidence="9" id="KW-0547">Nucleotide-binding</keyword>
<reference evidence="18 19" key="1">
    <citation type="submission" date="2015-12" db="EMBL/GenBank/DDBJ databases">
        <title>Draft Genome Sequence of Desulfitobacterium hafniense Strain DH, a Sulfate-reducing Bacterium Isolated from Paddy Soils.</title>
        <authorList>
            <person name="Bao P."/>
            <person name="Zhang X."/>
            <person name="Li G."/>
        </authorList>
    </citation>
    <scope>NUCLEOTIDE SEQUENCE [LARGE SCALE GENOMIC DNA]</scope>
    <source>
        <strain evidence="18 19">DH</strain>
    </source>
</reference>
<dbReference type="SMART" id="SM00304">
    <property type="entry name" value="HAMP"/>
    <property type="match status" value="1"/>
</dbReference>
<keyword evidence="7" id="KW-0808">Transferase</keyword>
<evidence type="ECO:0000256" key="8">
    <source>
        <dbReference type="ARBA" id="ARBA00022692"/>
    </source>
</evidence>
<dbReference type="GO" id="GO:0005524">
    <property type="term" value="F:ATP binding"/>
    <property type="evidence" value="ECO:0007669"/>
    <property type="project" value="UniProtKB-KW"/>
</dbReference>
<evidence type="ECO:0000256" key="6">
    <source>
        <dbReference type="ARBA" id="ARBA00022553"/>
    </source>
</evidence>
<keyword evidence="11" id="KW-0067">ATP-binding</keyword>
<dbReference type="InterPro" id="IPR005467">
    <property type="entry name" value="His_kinase_dom"/>
</dbReference>
<comment type="catalytic activity">
    <reaction evidence="1">
        <text>ATP + protein L-histidine = ADP + protein N-phospho-L-histidine.</text>
        <dbReference type="EC" id="2.7.13.3"/>
    </reaction>
</comment>
<comment type="caution">
    <text evidence="18">The sequence shown here is derived from an EMBL/GenBank/DDBJ whole genome shotgun (WGS) entry which is preliminary data.</text>
</comment>
<evidence type="ECO:0000313" key="18">
    <source>
        <dbReference type="EMBL" id="KTE90732.1"/>
    </source>
</evidence>
<evidence type="ECO:0000256" key="15">
    <source>
        <dbReference type="SAM" id="Phobius"/>
    </source>
</evidence>
<feature type="transmembrane region" description="Helical" evidence="15">
    <location>
        <begin position="155"/>
        <end position="178"/>
    </location>
</feature>
<evidence type="ECO:0000256" key="7">
    <source>
        <dbReference type="ARBA" id="ARBA00022679"/>
    </source>
</evidence>
<proteinExistence type="predicted"/>
<dbReference type="EC" id="2.7.13.3" evidence="4"/>
<dbReference type="SMART" id="SM00388">
    <property type="entry name" value="HisKA"/>
    <property type="match status" value="1"/>
</dbReference>
<gene>
    <name evidence="18" type="ORF">AT727_24000</name>
</gene>
<dbReference type="GO" id="GO:0005886">
    <property type="term" value="C:plasma membrane"/>
    <property type="evidence" value="ECO:0007669"/>
    <property type="project" value="UniProtKB-SubCell"/>
</dbReference>
<dbReference type="FunFam" id="1.10.287.130:FF:000001">
    <property type="entry name" value="Two-component sensor histidine kinase"/>
    <property type="match status" value="1"/>
</dbReference>
<dbReference type="GO" id="GO:0045121">
    <property type="term" value="C:membrane raft"/>
    <property type="evidence" value="ECO:0007669"/>
    <property type="project" value="UniProtKB-SubCell"/>
</dbReference>
<dbReference type="PANTHER" id="PTHR45528">
    <property type="entry name" value="SENSOR HISTIDINE KINASE CPXA"/>
    <property type="match status" value="1"/>
</dbReference>
<keyword evidence="6" id="KW-0597">Phosphoprotein</keyword>
<organism evidence="18 19">
    <name type="scientific">Desulfitobacterium hafniense</name>
    <name type="common">Desulfitobacterium frappieri</name>
    <dbReference type="NCBI Taxonomy" id="49338"/>
    <lineage>
        <taxon>Bacteria</taxon>
        <taxon>Bacillati</taxon>
        <taxon>Bacillota</taxon>
        <taxon>Clostridia</taxon>
        <taxon>Eubacteriales</taxon>
        <taxon>Desulfitobacteriaceae</taxon>
        <taxon>Desulfitobacterium</taxon>
    </lineage>
</organism>
<dbReference type="InterPro" id="IPR003594">
    <property type="entry name" value="HATPase_dom"/>
</dbReference>
<evidence type="ECO:0000256" key="10">
    <source>
        <dbReference type="ARBA" id="ARBA00022777"/>
    </source>
</evidence>
<dbReference type="SUPFAM" id="SSF47384">
    <property type="entry name" value="Homodimeric domain of signal transducing histidine kinase"/>
    <property type="match status" value="1"/>
</dbReference>
<dbReference type="GO" id="GO:0000155">
    <property type="term" value="F:phosphorelay sensor kinase activity"/>
    <property type="evidence" value="ECO:0007669"/>
    <property type="project" value="InterPro"/>
</dbReference>
<keyword evidence="8 15" id="KW-0812">Transmembrane</keyword>
<keyword evidence="12 15" id="KW-1133">Transmembrane helix</keyword>
<dbReference type="Gene3D" id="6.10.340.10">
    <property type="match status" value="1"/>
</dbReference>
<evidence type="ECO:0000256" key="9">
    <source>
        <dbReference type="ARBA" id="ARBA00022741"/>
    </source>
</evidence>
<keyword evidence="14 15" id="KW-0472">Membrane</keyword>
<dbReference type="Pfam" id="PF02518">
    <property type="entry name" value="HATPase_c"/>
    <property type="match status" value="1"/>
</dbReference>
<dbReference type="InterPro" id="IPR004358">
    <property type="entry name" value="Sig_transdc_His_kin-like_C"/>
</dbReference>
<dbReference type="CDD" id="cd00075">
    <property type="entry name" value="HATPase"/>
    <property type="match status" value="1"/>
</dbReference>
<evidence type="ECO:0000256" key="12">
    <source>
        <dbReference type="ARBA" id="ARBA00022989"/>
    </source>
</evidence>
<keyword evidence="10" id="KW-0418">Kinase</keyword>
<evidence type="ECO:0000259" key="17">
    <source>
        <dbReference type="PROSITE" id="PS50885"/>
    </source>
</evidence>
<dbReference type="SMART" id="SM00387">
    <property type="entry name" value="HATPase_c"/>
    <property type="match status" value="1"/>
</dbReference>
<sequence length="464" mass="52267">MTILALVLGVFLSSILVQAQQIRTLIYNQQAKYYIYEANEVVSIYNTYKDTEGELINERFQLLGEFLNADISITNLDAEVLYGQPIKEPLQKVLQEPGFKEKVKNGNNVVYSGKLPGVTDEIFLVAVPLKGQNQIMGAVIISSPLSAIKQHVNSILVIALIGAVIGIILATISSIFISRKLVRPLMKMDETAKSIADGEYGRQIQVTSEDEIGRLAHSFNVMSAELKEKIDAIERYDRLRQELLSDVSHELRTPLTVIQGYTEAMQDGLVKSKEQEQHYLKLVIDEIERLRRLVEDLQDLKGLEAMDSINDMDYVVMNKLVQISVERLKYFAESKEIQLEVIIPEKQITIWGNSDRLKQVLTNLADNAIKHSDSKGKVRIELGADKDWAYIAVKDSGPGIPQQELENIWERFYKLDKSRSRRGTGTGLGLSIVKRITEMHAGKVAVESKLGNGARFTVYFPLEK</sequence>
<evidence type="ECO:0000256" key="14">
    <source>
        <dbReference type="ARBA" id="ARBA00023136"/>
    </source>
</evidence>
<evidence type="ECO:0000256" key="5">
    <source>
        <dbReference type="ARBA" id="ARBA00022475"/>
    </source>
</evidence>
<dbReference type="InterPro" id="IPR003661">
    <property type="entry name" value="HisK_dim/P_dom"/>
</dbReference>
<keyword evidence="5" id="KW-1003">Cell membrane</keyword>
<evidence type="ECO:0000259" key="16">
    <source>
        <dbReference type="PROSITE" id="PS50109"/>
    </source>
</evidence>
<feature type="domain" description="HAMP" evidence="17">
    <location>
        <begin position="179"/>
        <end position="231"/>
    </location>
</feature>
<dbReference type="SUPFAM" id="SSF55874">
    <property type="entry name" value="ATPase domain of HSP90 chaperone/DNA topoisomerase II/histidine kinase"/>
    <property type="match status" value="1"/>
</dbReference>
<dbReference type="Pfam" id="PF00512">
    <property type="entry name" value="HisKA"/>
    <property type="match status" value="1"/>
</dbReference>
<protein>
    <recommendedName>
        <fullName evidence="4">histidine kinase</fullName>
        <ecNumber evidence="4">2.7.13.3</ecNumber>
    </recommendedName>
</protein>
<dbReference type="Gene3D" id="3.30.565.10">
    <property type="entry name" value="Histidine kinase-like ATPase, C-terminal domain"/>
    <property type="match status" value="1"/>
</dbReference>
<dbReference type="CDD" id="cd06225">
    <property type="entry name" value="HAMP"/>
    <property type="match status" value="1"/>
</dbReference>
<dbReference type="InterPro" id="IPR050398">
    <property type="entry name" value="HssS/ArlS-like"/>
</dbReference>
<evidence type="ECO:0000313" key="19">
    <source>
        <dbReference type="Proteomes" id="UP000054623"/>
    </source>
</evidence>
<dbReference type="InterPro" id="IPR036890">
    <property type="entry name" value="HATPase_C_sf"/>
</dbReference>
<evidence type="ECO:0000256" key="3">
    <source>
        <dbReference type="ARBA" id="ARBA00004651"/>
    </source>
</evidence>
<dbReference type="InterPro" id="IPR036097">
    <property type="entry name" value="HisK_dim/P_sf"/>
</dbReference>
<keyword evidence="13" id="KW-0902">Two-component regulatory system</keyword>
<accession>A0A0W1JG39</accession>
<dbReference type="PANTHER" id="PTHR45528:SF1">
    <property type="entry name" value="SENSOR HISTIDINE KINASE CPXA"/>
    <property type="match status" value="1"/>
</dbReference>
<dbReference type="SUPFAM" id="SSF158472">
    <property type="entry name" value="HAMP domain-like"/>
    <property type="match status" value="1"/>
</dbReference>
<evidence type="ECO:0000256" key="13">
    <source>
        <dbReference type="ARBA" id="ARBA00023012"/>
    </source>
</evidence>
<comment type="subcellular location">
    <subcellularLocation>
        <location evidence="3">Cell membrane</location>
        <topology evidence="3">Multi-pass membrane protein</topology>
    </subcellularLocation>
    <subcellularLocation>
        <location evidence="2">Membrane raft</location>
        <topology evidence="2">Multi-pass membrane protein</topology>
    </subcellularLocation>
</comment>
<name>A0A0W1JG39_DESHA</name>
<dbReference type="AlphaFoldDB" id="A0A0W1JG39"/>
<dbReference type="CDD" id="cd00082">
    <property type="entry name" value="HisKA"/>
    <property type="match status" value="1"/>
</dbReference>
<dbReference type="FunFam" id="3.30.565.10:FF:000023">
    <property type="entry name" value="PAS domain-containing sensor histidine kinase"/>
    <property type="match status" value="1"/>
</dbReference>
<dbReference type="PROSITE" id="PS50885">
    <property type="entry name" value="HAMP"/>
    <property type="match status" value="1"/>
</dbReference>
<dbReference type="Pfam" id="PF00672">
    <property type="entry name" value="HAMP"/>
    <property type="match status" value="1"/>
</dbReference>
<dbReference type="Gene3D" id="1.10.287.130">
    <property type="match status" value="1"/>
</dbReference>
<evidence type="ECO:0000256" key="11">
    <source>
        <dbReference type="ARBA" id="ARBA00022840"/>
    </source>
</evidence>
<dbReference type="PROSITE" id="PS50109">
    <property type="entry name" value="HIS_KIN"/>
    <property type="match status" value="1"/>
</dbReference>
<evidence type="ECO:0000256" key="4">
    <source>
        <dbReference type="ARBA" id="ARBA00012438"/>
    </source>
</evidence>
<dbReference type="InterPro" id="IPR003660">
    <property type="entry name" value="HAMP_dom"/>
</dbReference>
<dbReference type="OrthoDB" id="112712at2"/>
<feature type="domain" description="Histidine kinase" evidence="16">
    <location>
        <begin position="246"/>
        <end position="464"/>
    </location>
</feature>